<comment type="caution">
    <text evidence="2">The sequence shown here is derived from an EMBL/GenBank/DDBJ whole genome shotgun (WGS) entry which is preliminary data.</text>
</comment>
<feature type="compositionally biased region" description="Low complexity" evidence="1">
    <location>
        <begin position="160"/>
        <end position="171"/>
    </location>
</feature>
<dbReference type="Proteomes" id="UP001054889">
    <property type="component" value="Unassembled WGS sequence"/>
</dbReference>
<feature type="region of interest" description="Disordered" evidence="1">
    <location>
        <begin position="49"/>
        <end position="72"/>
    </location>
</feature>
<protein>
    <submittedName>
        <fullName evidence="2">Uncharacterized protein</fullName>
    </submittedName>
</protein>
<evidence type="ECO:0000256" key="1">
    <source>
        <dbReference type="SAM" id="MobiDB-lite"/>
    </source>
</evidence>
<evidence type="ECO:0000313" key="3">
    <source>
        <dbReference type="Proteomes" id="UP001054889"/>
    </source>
</evidence>
<proteinExistence type="predicted"/>
<reference evidence="2" key="1">
    <citation type="journal article" date="2018" name="DNA Res.">
        <title>Multiple hybrid de novo genome assembly of finger millet, an orphan allotetraploid crop.</title>
        <authorList>
            <person name="Hatakeyama M."/>
            <person name="Aluri S."/>
            <person name="Balachadran M.T."/>
            <person name="Sivarajan S.R."/>
            <person name="Patrignani A."/>
            <person name="Gruter S."/>
            <person name="Poveda L."/>
            <person name="Shimizu-Inatsugi R."/>
            <person name="Baeten J."/>
            <person name="Francoijs K.J."/>
            <person name="Nataraja K.N."/>
            <person name="Reddy Y.A.N."/>
            <person name="Phadnis S."/>
            <person name="Ravikumar R.L."/>
            <person name="Schlapbach R."/>
            <person name="Sreeman S.M."/>
            <person name="Shimizu K.K."/>
        </authorList>
    </citation>
    <scope>NUCLEOTIDE SEQUENCE</scope>
</reference>
<evidence type="ECO:0000313" key="2">
    <source>
        <dbReference type="EMBL" id="GJN16520.1"/>
    </source>
</evidence>
<name>A0AAV5E1M5_ELECO</name>
<sequence>MLFHRCRGTCSTAEANQGSVGGKALPPVQIHAATRAGTAETVIATSMCARRSSENRERKREEVRGDRGEREGELTVVAGRRLRLPCPEPPKLATTALPRLAPPPRCPRPYRPEGKARAAARSRSVGGLGLTPPPRSRIPTPPPPSPSSVAHPPLGRCTPSARAHARSAASRLDTPWVTASSTHTVGADLVASGGRG</sequence>
<feature type="compositionally biased region" description="Basic and acidic residues" evidence="1">
    <location>
        <begin position="51"/>
        <end position="72"/>
    </location>
</feature>
<dbReference type="EMBL" id="BQKI01000072">
    <property type="protein sequence ID" value="GJN16520.1"/>
    <property type="molecule type" value="Genomic_DNA"/>
</dbReference>
<feature type="compositionally biased region" description="Pro residues" evidence="1">
    <location>
        <begin position="131"/>
        <end position="146"/>
    </location>
</feature>
<keyword evidence="3" id="KW-1185">Reference proteome</keyword>
<feature type="region of interest" description="Disordered" evidence="1">
    <location>
        <begin position="85"/>
        <end position="175"/>
    </location>
</feature>
<gene>
    <name evidence="2" type="primary">gb03519</name>
    <name evidence="2" type="ORF">PR202_gb03519</name>
</gene>
<organism evidence="2 3">
    <name type="scientific">Eleusine coracana subsp. coracana</name>
    <dbReference type="NCBI Taxonomy" id="191504"/>
    <lineage>
        <taxon>Eukaryota</taxon>
        <taxon>Viridiplantae</taxon>
        <taxon>Streptophyta</taxon>
        <taxon>Embryophyta</taxon>
        <taxon>Tracheophyta</taxon>
        <taxon>Spermatophyta</taxon>
        <taxon>Magnoliopsida</taxon>
        <taxon>Liliopsida</taxon>
        <taxon>Poales</taxon>
        <taxon>Poaceae</taxon>
        <taxon>PACMAD clade</taxon>
        <taxon>Chloridoideae</taxon>
        <taxon>Cynodonteae</taxon>
        <taxon>Eleusininae</taxon>
        <taxon>Eleusine</taxon>
    </lineage>
</organism>
<feature type="compositionally biased region" description="Pro residues" evidence="1">
    <location>
        <begin position="100"/>
        <end position="109"/>
    </location>
</feature>
<accession>A0AAV5E1M5</accession>
<dbReference type="AlphaFoldDB" id="A0AAV5E1M5"/>
<reference evidence="2" key="2">
    <citation type="submission" date="2021-12" db="EMBL/GenBank/DDBJ databases">
        <title>Resequencing data analysis of finger millet.</title>
        <authorList>
            <person name="Hatakeyama M."/>
            <person name="Aluri S."/>
            <person name="Balachadran M.T."/>
            <person name="Sivarajan S.R."/>
            <person name="Poveda L."/>
            <person name="Shimizu-Inatsugi R."/>
            <person name="Schlapbach R."/>
            <person name="Sreeman S.M."/>
            <person name="Shimizu K.K."/>
        </authorList>
    </citation>
    <scope>NUCLEOTIDE SEQUENCE</scope>
</reference>